<name>A0ACC0M5H6_RHOML</name>
<gene>
    <name evidence="1" type="ORF">RHMOL_Rhmol10G0205400</name>
</gene>
<sequence length="103" mass="11245">MVISEKSKRKQSEVCQASFEAVNYSTPVKIASKVLGQSPVVHSDNSFSALALFEDKAGEVEIDETRAVLIEEEIISLESVHIDQPDIVVFPATKRGRGKSKGI</sequence>
<organism evidence="1 2">
    <name type="scientific">Rhododendron molle</name>
    <name type="common">Chinese azalea</name>
    <name type="synonym">Azalea mollis</name>
    <dbReference type="NCBI Taxonomy" id="49168"/>
    <lineage>
        <taxon>Eukaryota</taxon>
        <taxon>Viridiplantae</taxon>
        <taxon>Streptophyta</taxon>
        <taxon>Embryophyta</taxon>
        <taxon>Tracheophyta</taxon>
        <taxon>Spermatophyta</taxon>
        <taxon>Magnoliopsida</taxon>
        <taxon>eudicotyledons</taxon>
        <taxon>Gunneridae</taxon>
        <taxon>Pentapetalae</taxon>
        <taxon>asterids</taxon>
        <taxon>Ericales</taxon>
        <taxon>Ericaceae</taxon>
        <taxon>Ericoideae</taxon>
        <taxon>Rhodoreae</taxon>
        <taxon>Rhododendron</taxon>
    </lineage>
</organism>
<keyword evidence="2" id="KW-1185">Reference proteome</keyword>
<protein>
    <submittedName>
        <fullName evidence="1">Uncharacterized protein</fullName>
    </submittedName>
</protein>
<evidence type="ECO:0000313" key="1">
    <source>
        <dbReference type="EMBL" id="KAI8535834.1"/>
    </source>
</evidence>
<reference evidence="1" key="1">
    <citation type="submission" date="2022-02" db="EMBL/GenBank/DDBJ databases">
        <title>Plant Genome Project.</title>
        <authorList>
            <person name="Zhang R.-G."/>
        </authorList>
    </citation>
    <scope>NUCLEOTIDE SEQUENCE</scope>
    <source>
        <strain evidence="1">AT1</strain>
    </source>
</reference>
<accession>A0ACC0M5H6</accession>
<comment type="caution">
    <text evidence="1">The sequence shown here is derived from an EMBL/GenBank/DDBJ whole genome shotgun (WGS) entry which is preliminary data.</text>
</comment>
<dbReference type="Proteomes" id="UP001062846">
    <property type="component" value="Chromosome 10"/>
</dbReference>
<proteinExistence type="predicted"/>
<dbReference type="EMBL" id="CM046397">
    <property type="protein sequence ID" value="KAI8535834.1"/>
    <property type="molecule type" value="Genomic_DNA"/>
</dbReference>
<evidence type="ECO:0000313" key="2">
    <source>
        <dbReference type="Proteomes" id="UP001062846"/>
    </source>
</evidence>